<dbReference type="Gene3D" id="1.20.120.1750">
    <property type="match status" value="1"/>
</dbReference>
<dbReference type="PROSITE" id="PS51873">
    <property type="entry name" value="TRIAD"/>
    <property type="match status" value="1"/>
</dbReference>
<dbReference type="Gene3D" id="2.20.25.20">
    <property type="match status" value="1"/>
</dbReference>
<accession>A0A1D1WA84</accession>
<dbReference type="CDD" id="cd20354">
    <property type="entry name" value="Rcat_RBR_RNF14"/>
    <property type="match status" value="1"/>
</dbReference>
<reference evidence="11 12" key="1">
    <citation type="journal article" date="2016" name="Nat. Commun.">
        <title>Extremotolerant tardigrade genome and improved radiotolerance of human cultured cells by tardigrade-unique protein.</title>
        <authorList>
            <person name="Hashimoto T."/>
            <person name="Horikawa D.D."/>
            <person name="Saito Y."/>
            <person name="Kuwahara H."/>
            <person name="Kozuka-Hata H."/>
            <person name="Shin-I T."/>
            <person name="Minakuchi Y."/>
            <person name="Ohishi K."/>
            <person name="Motoyama A."/>
            <person name="Aizu T."/>
            <person name="Enomoto A."/>
            <person name="Kondo K."/>
            <person name="Tanaka S."/>
            <person name="Hara Y."/>
            <person name="Koshikawa S."/>
            <person name="Sagara H."/>
            <person name="Miura T."/>
            <person name="Yokobori S."/>
            <person name="Miyagawa K."/>
            <person name="Suzuki Y."/>
            <person name="Kubo T."/>
            <person name="Oyama M."/>
            <person name="Kohara Y."/>
            <person name="Fujiyama A."/>
            <person name="Arakawa K."/>
            <person name="Katayama T."/>
            <person name="Toyoda A."/>
            <person name="Kunieda T."/>
        </authorList>
    </citation>
    <scope>NUCLEOTIDE SEQUENCE [LARGE SCALE GENOMIC DNA]</scope>
    <source>
        <strain evidence="11 12">YOKOZUNA-1</strain>
    </source>
</reference>
<evidence type="ECO:0000256" key="1">
    <source>
        <dbReference type="ARBA" id="ARBA00001798"/>
    </source>
</evidence>
<keyword evidence="4" id="KW-0808">Transferase</keyword>
<evidence type="ECO:0000256" key="5">
    <source>
        <dbReference type="ARBA" id="ARBA00022723"/>
    </source>
</evidence>
<evidence type="ECO:0000256" key="2">
    <source>
        <dbReference type="ARBA" id="ARBA00004906"/>
    </source>
</evidence>
<evidence type="ECO:0000256" key="9">
    <source>
        <dbReference type="ARBA" id="ARBA00022833"/>
    </source>
</evidence>
<dbReference type="CDD" id="cd20341">
    <property type="entry name" value="BRcat_RBR_RNF14"/>
    <property type="match status" value="1"/>
</dbReference>
<proteinExistence type="predicted"/>
<dbReference type="SMART" id="SM00647">
    <property type="entry name" value="IBR"/>
    <property type="match status" value="2"/>
</dbReference>
<dbReference type="GO" id="GO:0061630">
    <property type="term" value="F:ubiquitin protein ligase activity"/>
    <property type="evidence" value="ECO:0007669"/>
    <property type="project" value="UniProtKB-EC"/>
</dbReference>
<name>A0A1D1WA84_RAMVA</name>
<evidence type="ECO:0000256" key="4">
    <source>
        <dbReference type="ARBA" id="ARBA00022679"/>
    </source>
</evidence>
<dbReference type="Pfam" id="PF22191">
    <property type="entry name" value="IBR_1"/>
    <property type="match status" value="1"/>
</dbReference>
<keyword evidence="9" id="KW-0862">Zinc</keyword>
<dbReference type="InterPro" id="IPR047548">
    <property type="entry name" value="Rcat_RBR_RNF14"/>
</dbReference>
<evidence type="ECO:0000313" key="11">
    <source>
        <dbReference type="EMBL" id="GAV09923.1"/>
    </source>
</evidence>
<keyword evidence="7" id="KW-0863">Zinc-finger</keyword>
<evidence type="ECO:0000256" key="7">
    <source>
        <dbReference type="ARBA" id="ARBA00022771"/>
    </source>
</evidence>
<keyword evidence="12" id="KW-1185">Reference proteome</keyword>
<comment type="caution">
    <text evidence="11">The sequence shown here is derived from an EMBL/GenBank/DDBJ whole genome shotgun (WGS) entry which is preliminary data.</text>
</comment>
<keyword evidence="8" id="KW-0833">Ubl conjugation pathway</keyword>
<sequence>MSSLLRLLRRLIKEGSLHKLQCMECQEELNPFDVQLSVEPLLWDKYQQFQLDNALSSMQDVVYCPRPWCNTAVIKEADCDAGRCPGCSYVFCVHCRRGYHGVDPCAFNGDKRILVDEYEGADVKTKQNMEKRYGRARLRNLCDEIKAEEWVSKNAKQCPKCKFPVEKMGGCNKMVCSKCGSAFCWICMHRLTGVDPYDHFQDPQNKNCFMNLMMGIEDSDEEGGENDGDDFDEAAVRDDGLFVLEELRNVLGQAVRMLQNI</sequence>
<protein>
    <recommendedName>
        <fullName evidence="3">RBR-type E3 ubiquitin transferase</fullName>
        <ecNumber evidence="3">2.3.2.31</ecNumber>
    </recommendedName>
</protein>
<dbReference type="PANTHER" id="PTHR11685">
    <property type="entry name" value="RBR FAMILY RING FINGER AND IBR DOMAIN-CONTAINING"/>
    <property type="match status" value="1"/>
</dbReference>
<evidence type="ECO:0000256" key="6">
    <source>
        <dbReference type="ARBA" id="ARBA00022737"/>
    </source>
</evidence>
<comment type="pathway">
    <text evidence="2">Protein modification; protein ubiquitination.</text>
</comment>
<keyword evidence="5" id="KW-0479">Metal-binding</keyword>
<evidence type="ECO:0000259" key="10">
    <source>
        <dbReference type="PROSITE" id="PS51873"/>
    </source>
</evidence>
<dbReference type="GO" id="GO:0016567">
    <property type="term" value="P:protein ubiquitination"/>
    <property type="evidence" value="ECO:0007669"/>
    <property type="project" value="InterPro"/>
</dbReference>
<organism evidence="11 12">
    <name type="scientific">Ramazzottius varieornatus</name>
    <name type="common">Water bear</name>
    <name type="synonym">Tardigrade</name>
    <dbReference type="NCBI Taxonomy" id="947166"/>
    <lineage>
        <taxon>Eukaryota</taxon>
        <taxon>Metazoa</taxon>
        <taxon>Ecdysozoa</taxon>
        <taxon>Tardigrada</taxon>
        <taxon>Eutardigrada</taxon>
        <taxon>Parachela</taxon>
        <taxon>Hypsibioidea</taxon>
        <taxon>Ramazzottiidae</taxon>
        <taxon>Ramazzottius</taxon>
    </lineage>
</organism>
<dbReference type="EMBL" id="BDGG01000058">
    <property type="protein sequence ID" value="GAV09923.1"/>
    <property type="molecule type" value="Genomic_DNA"/>
</dbReference>
<dbReference type="SUPFAM" id="SSF57850">
    <property type="entry name" value="RING/U-box"/>
    <property type="match status" value="2"/>
</dbReference>
<evidence type="ECO:0000256" key="8">
    <source>
        <dbReference type="ARBA" id="ARBA00022786"/>
    </source>
</evidence>
<dbReference type="AlphaFoldDB" id="A0A1D1WA84"/>
<comment type="catalytic activity">
    <reaction evidence="1">
        <text>[E2 ubiquitin-conjugating enzyme]-S-ubiquitinyl-L-cysteine + [acceptor protein]-L-lysine = [E2 ubiquitin-conjugating enzyme]-L-cysteine + [acceptor protein]-N(6)-ubiquitinyl-L-lysine.</text>
        <dbReference type="EC" id="2.3.2.31"/>
    </reaction>
</comment>
<evidence type="ECO:0000313" key="12">
    <source>
        <dbReference type="Proteomes" id="UP000186922"/>
    </source>
</evidence>
<keyword evidence="6" id="KW-0677">Repeat</keyword>
<evidence type="ECO:0000256" key="3">
    <source>
        <dbReference type="ARBA" id="ARBA00012251"/>
    </source>
</evidence>
<dbReference type="EC" id="2.3.2.31" evidence="3"/>
<dbReference type="Pfam" id="PF01485">
    <property type="entry name" value="IBR"/>
    <property type="match status" value="1"/>
</dbReference>
<gene>
    <name evidence="11" type="primary">RvY_19392-1</name>
    <name evidence="11" type="synonym">RvY_19392.1</name>
    <name evidence="11" type="ORF">RvY_19392</name>
</gene>
<dbReference type="GO" id="GO:0008270">
    <property type="term" value="F:zinc ion binding"/>
    <property type="evidence" value="ECO:0007669"/>
    <property type="project" value="UniProtKB-KW"/>
</dbReference>
<dbReference type="InterPro" id="IPR031127">
    <property type="entry name" value="E3_UB_ligase_RBR"/>
</dbReference>
<dbReference type="Proteomes" id="UP000186922">
    <property type="component" value="Unassembled WGS sequence"/>
</dbReference>
<feature type="domain" description="RING-type" evidence="10">
    <location>
        <begin position="1"/>
        <end position="212"/>
    </location>
</feature>
<dbReference type="InterPro" id="IPR044066">
    <property type="entry name" value="TRIAD_supradom"/>
</dbReference>
<dbReference type="InterPro" id="IPR002867">
    <property type="entry name" value="IBR_dom"/>
</dbReference>
<dbReference type="OrthoDB" id="69641at2759"/>